<evidence type="ECO:0000256" key="1">
    <source>
        <dbReference type="ARBA" id="ARBA00022729"/>
    </source>
</evidence>
<dbReference type="SUPFAM" id="SSF53474">
    <property type="entry name" value="alpha/beta-Hydrolases"/>
    <property type="match status" value="2"/>
</dbReference>
<dbReference type="InterPro" id="IPR029058">
    <property type="entry name" value="AB_hydrolase_fold"/>
</dbReference>
<dbReference type="AlphaFoldDB" id="A0A7S4VX28"/>
<evidence type="ECO:0000313" key="4">
    <source>
        <dbReference type="EMBL" id="CAE4636646.1"/>
    </source>
</evidence>
<evidence type="ECO:0008006" key="5">
    <source>
        <dbReference type="Google" id="ProtNLM"/>
    </source>
</evidence>
<dbReference type="Gene3D" id="3.40.50.1820">
    <property type="entry name" value="alpha/beta hydrolase"/>
    <property type="match status" value="2"/>
</dbReference>
<accession>A0A7S4VX28</accession>
<gene>
    <name evidence="4" type="ORF">AMON00008_LOCUS46010</name>
</gene>
<name>A0A7S4VX28_9DINO</name>
<evidence type="ECO:0000256" key="3">
    <source>
        <dbReference type="SAM" id="MobiDB-lite"/>
    </source>
</evidence>
<dbReference type="InterPro" id="IPR050955">
    <property type="entry name" value="Plant_Biomass_Hydrol_Est"/>
</dbReference>
<organism evidence="4">
    <name type="scientific">Alexandrium monilatum</name>
    <dbReference type="NCBI Taxonomy" id="311494"/>
    <lineage>
        <taxon>Eukaryota</taxon>
        <taxon>Sar</taxon>
        <taxon>Alveolata</taxon>
        <taxon>Dinophyceae</taxon>
        <taxon>Gonyaulacales</taxon>
        <taxon>Pyrocystaceae</taxon>
        <taxon>Alexandrium</taxon>
    </lineage>
</organism>
<dbReference type="PANTHER" id="PTHR43037">
    <property type="entry name" value="UNNAMED PRODUCT-RELATED"/>
    <property type="match status" value="1"/>
</dbReference>
<sequence>MAQAFLAQDPVEHVRWCRHVKAPGMAAPSGMTPDWASMPGARKQEDADALYLSQKDYITRVGRRNYQHVQEGKNEFMSFAGDRIPPIEMKAPRDNTRTPLLEPDALDVYIYWPPPPPAYEGRKRPVLLFLHGANVAKDQQGIGWLGDHVWFLERLPKELVVLIPICNDRQRRPWVSASVKATLLYIVEQAVESGGDPDRVYVTGLSMGGIAAWELAMDSAEGRAPFAAAVPVCGMMLNKQRLSSLVDYPLWAFHAANDQINSISDDDEAMGIILAAGANRGREPTLRYSRYERGPPDMDLISGFPTPDVGHLIWYMAYAEKELWPWLLEQRRDLRRFKKPGVVLKDGTLVPGGRHQGEVDERQLGIKEHIHKLIEAQQKHLREGGKDLVMPGREPIPPIRLQGERDDTRKPPLEPDAIDFFFVWPPKPEKSTEEKRPALLFLHGGWACQEEGGLVGLASEAFWVPRVPEDMVVIIPHTRSRNQHWLLRSVKATLLYAIEKAVKLGVDPDRVYVTGLSMGGTAALEFALSSAEGQMPFAASVPVTPYVMSVKRARLLADFPTWLFCGCNEWESLLARIDDAIETAVEAGANLHREDPTLLCTKYAWSPDTNDPGMYRLRNSGHGTFYQAYVEPELWTWVLSQRRGMKENQAILAN</sequence>
<dbReference type="GO" id="GO:0016787">
    <property type="term" value="F:hydrolase activity"/>
    <property type="evidence" value="ECO:0007669"/>
    <property type="project" value="UniProtKB-KW"/>
</dbReference>
<dbReference type="PANTHER" id="PTHR43037:SF5">
    <property type="entry name" value="FERULOYL ESTERASE"/>
    <property type="match status" value="1"/>
</dbReference>
<reference evidence="4" key="1">
    <citation type="submission" date="2021-01" db="EMBL/GenBank/DDBJ databases">
        <authorList>
            <person name="Corre E."/>
            <person name="Pelletier E."/>
            <person name="Niang G."/>
            <person name="Scheremetjew M."/>
            <person name="Finn R."/>
            <person name="Kale V."/>
            <person name="Holt S."/>
            <person name="Cochrane G."/>
            <person name="Meng A."/>
            <person name="Brown T."/>
            <person name="Cohen L."/>
        </authorList>
    </citation>
    <scope>NUCLEOTIDE SEQUENCE</scope>
    <source>
        <strain evidence="4">CCMP3105</strain>
    </source>
</reference>
<keyword evidence="1" id="KW-0732">Signal</keyword>
<protein>
    <recommendedName>
        <fullName evidence="5">Phospholipase/carboxylesterase/thioesterase domain-containing protein</fullName>
    </recommendedName>
</protein>
<evidence type="ECO:0000256" key="2">
    <source>
        <dbReference type="ARBA" id="ARBA00022801"/>
    </source>
</evidence>
<feature type="region of interest" description="Disordered" evidence="3">
    <location>
        <begin position="386"/>
        <end position="408"/>
    </location>
</feature>
<proteinExistence type="predicted"/>
<keyword evidence="2" id="KW-0378">Hydrolase</keyword>
<dbReference type="EMBL" id="HBNR01065145">
    <property type="protein sequence ID" value="CAE4636646.1"/>
    <property type="molecule type" value="Transcribed_RNA"/>
</dbReference>